<keyword evidence="8" id="KW-1185">Reference proteome</keyword>
<gene>
    <name evidence="7" type="ORF">FHS59_000114</name>
</gene>
<dbReference type="PROSITE" id="PS50949">
    <property type="entry name" value="HTH_GNTR"/>
    <property type="match status" value="1"/>
</dbReference>
<evidence type="ECO:0000259" key="6">
    <source>
        <dbReference type="PROSITE" id="PS50949"/>
    </source>
</evidence>
<dbReference type="GO" id="GO:0008483">
    <property type="term" value="F:transaminase activity"/>
    <property type="evidence" value="ECO:0007669"/>
    <property type="project" value="UniProtKB-KW"/>
</dbReference>
<organism evidence="7 8">
    <name type="scientific">Algoriphagus iocasae</name>
    <dbReference type="NCBI Taxonomy" id="1836499"/>
    <lineage>
        <taxon>Bacteria</taxon>
        <taxon>Pseudomonadati</taxon>
        <taxon>Bacteroidota</taxon>
        <taxon>Cytophagia</taxon>
        <taxon>Cytophagales</taxon>
        <taxon>Cyclobacteriaceae</taxon>
        <taxon>Algoriphagus</taxon>
    </lineage>
</organism>
<dbReference type="GO" id="GO:0003677">
    <property type="term" value="F:DNA binding"/>
    <property type="evidence" value="ECO:0007669"/>
    <property type="project" value="UniProtKB-KW"/>
</dbReference>
<sequence length="454" mass="51918">MHLIHWDFLVHLEFSGTQPLYLQLAGAIREKITSHKLPAGLKVPSSRELSAMVHLGRKTILHALDSLVASGHLYSAERKGYFVSDISAPDSNDLNTGLLYQDISTDLPSGRLKSEGELARLYRRHYLKSVNRDYSQLIHTDSFRPFLKSLGNYLNRTRGLSLSQGEFTYGFGNYILLLMVLHALFPHGGRAVIGEPFNPSIVRTFINSGFHLDFIPVTPEGMDTDALEERLLKEVPDVLWLEALGHYPTGAVMSGQRRDHLFRLMQQYSFRVIEGNYESDFTFSGIKNSFLADFPESGTVQLSYLSRLIPTFQLTAIVAAPPELIHRLTQLLQHERNVVFEHAVHSFLSEELLIKLVLRSQKKYHSKLRRIVESSGRQQQLYHSGTGLSLWYEFPHAIDYVKLDQKLKVKGLFMRHIKDYYYGAPPENMLRIGLGKLPVRTITQILKMAHRYKK</sequence>
<evidence type="ECO:0000313" key="7">
    <source>
        <dbReference type="EMBL" id="MBB6324499.1"/>
    </source>
</evidence>
<dbReference type="PANTHER" id="PTHR46577">
    <property type="entry name" value="HTH-TYPE TRANSCRIPTIONAL REGULATORY PROTEIN GABR"/>
    <property type="match status" value="1"/>
</dbReference>
<name>A0A841MGN9_9BACT</name>
<feature type="domain" description="HTH gntR-type" evidence="6">
    <location>
        <begin position="18"/>
        <end position="86"/>
    </location>
</feature>
<accession>A0A841MGN9</accession>
<dbReference type="RefSeq" id="WP_184492481.1">
    <property type="nucleotide sequence ID" value="NZ_JACIJO010000001.1"/>
</dbReference>
<dbReference type="InterPro" id="IPR000524">
    <property type="entry name" value="Tscrpt_reg_HTH_GntR"/>
</dbReference>
<dbReference type="InterPro" id="IPR036388">
    <property type="entry name" value="WH-like_DNA-bd_sf"/>
</dbReference>
<keyword evidence="5" id="KW-0804">Transcription</keyword>
<dbReference type="SUPFAM" id="SSF46785">
    <property type="entry name" value="Winged helix' DNA-binding domain"/>
    <property type="match status" value="1"/>
</dbReference>
<dbReference type="SUPFAM" id="SSF53383">
    <property type="entry name" value="PLP-dependent transferases"/>
    <property type="match status" value="1"/>
</dbReference>
<evidence type="ECO:0000313" key="8">
    <source>
        <dbReference type="Proteomes" id="UP000588604"/>
    </source>
</evidence>
<dbReference type="InterPro" id="IPR015424">
    <property type="entry name" value="PyrdxlP-dep_Trfase"/>
</dbReference>
<comment type="similarity">
    <text evidence="1">In the C-terminal section; belongs to the class-I pyridoxal-phosphate-dependent aminotransferase family.</text>
</comment>
<reference evidence="7 8" key="1">
    <citation type="submission" date="2020-08" db="EMBL/GenBank/DDBJ databases">
        <title>Genomic Encyclopedia of Type Strains, Phase IV (KMG-IV): sequencing the most valuable type-strain genomes for metagenomic binning, comparative biology and taxonomic classification.</title>
        <authorList>
            <person name="Goeker M."/>
        </authorList>
    </citation>
    <scope>NUCLEOTIDE SEQUENCE [LARGE SCALE GENOMIC DNA]</scope>
    <source>
        <strain evidence="7 8">DSM 102044</strain>
    </source>
</reference>
<dbReference type="InterPro" id="IPR051446">
    <property type="entry name" value="HTH_trans_reg/aminotransferase"/>
</dbReference>
<dbReference type="Gene3D" id="1.10.10.10">
    <property type="entry name" value="Winged helix-like DNA-binding domain superfamily/Winged helix DNA-binding domain"/>
    <property type="match status" value="1"/>
</dbReference>
<evidence type="ECO:0000256" key="1">
    <source>
        <dbReference type="ARBA" id="ARBA00005384"/>
    </source>
</evidence>
<keyword evidence="7" id="KW-0032">Aminotransferase</keyword>
<evidence type="ECO:0000256" key="4">
    <source>
        <dbReference type="ARBA" id="ARBA00023125"/>
    </source>
</evidence>
<keyword evidence="3" id="KW-0805">Transcription regulation</keyword>
<comment type="caution">
    <text evidence="7">The sequence shown here is derived from an EMBL/GenBank/DDBJ whole genome shotgun (WGS) entry which is preliminary data.</text>
</comment>
<keyword evidence="2" id="KW-0663">Pyridoxal phosphate</keyword>
<evidence type="ECO:0000256" key="2">
    <source>
        <dbReference type="ARBA" id="ARBA00022898"/>
    </source>
</evidence>
<evidence type="ECO:0000256" key="3">
    <source>
        <dbReference type="ARBA" id="ARBA00023015"/>
    </source>
</evidence>
<dbReference type="PANTHER" id="PTHR46577:SF1">
    <property type="entry name" value="HTH-TYPE TRANSCRIPTIONAL REGULATORY PROTEIN GABR"/>
    <property type="match status" value="1"/>
</dbReference>
<dbReference type="Proteomes" id="UP000588604">
    <property type="component" value="Unassembled WGS sequence"/>
</dbReference>
<dbReference type="InterPro" id="IPR036390">
    <property type="entry name" value="WH_DNA-bd_sf"/>
</dbReference>
<dbReference type="GO" id="GO:0003700">
    <property type="term" value="F:DNA-binding transcription factor activity"/>
    <property type="evidence" value="ECO:0007669"/>
    <property type="project" value="InterPro"/>
</dbReference>
<proteinExistence type="inferred from homology"/>
<dbReference type="Gene3D" id="3.40.640.10">
    <property type="entry name" value="Type I PLP-dependent aspartate aminotransferase-like (Major domain)"/>
    <property type="match status" value="1"/>
</dbReference>
<dbReference type="InterPro" id="IPR015421">
    <property type="entry name" value="PyrdxlP-dep_Trfase_major"/>
</dbReference>
<dbReference type="CDD" id="cd07377">
    <property type="entry name" value="WHTH_GntR"/>
    <property type="match status" value="1"/>
</dbReference>
<evidence type="ECO:0000256" key="5">
    <source>
        <dbReference type="ARBA" id="ARBA00023163"/>
    </source>
</evidence>
<keyword evidence="4" id="KW-0238">DNA-binding</keyword>
<dbReference type="Pfam" id="PF00392">
    <property type="entry name" value="GntR"/>
    <property type="match status" value="1"/>
</dbReference>
<dbReference type="AlphaFoldDB" id="A0A841MGN9"/>
<dbReference type="SMART" id="SM00345">
    <property type="entry name" value="HTH_GNTR"/>
    <property type="match status" value="1"/>
</dbReference>
<protein>
    <submittedName>
        <fullName evidence="7">GntR family transcriptional regulator/MocR family aminotransferase</fullName>
    </submittedName>
</protein>
<keyword evidence="7" id="KW-0808">Transferase</keyword>
<dbReference type="EMBL" id="JACIJO010000001">
    <property type="protein sequence ID" value="MBB6324499.1"/>
    <property type="molecule type" value="Genomic_DNA"/>
</dbReference>